<evidence type="ECO:0000256" key="6">
    <source>
        <dbReference type="ARBA" id="ARBA00022977"/>
    </source>
</evidence>
<feature type="binding site" evidence="10">
    <location>
        <position position="98"/>
    </location>
    <ligand>
        <name>Mg(2+)</name>
        <dbReference type="ChEBI" id="CHEBI:18420"/>
    </ligand>
</feature>
<evidence type="ECO:0000256" key="7">
    <source>
        <dbReference type="ARBA" id="ARBA00047334"/>
    </source>
</evidence>
<feature type="binding site" evidence="10">
    <location>
        <position position="73"/>
    </location>
    <ligand>
        <name>4-amino-2-methyl-5-(diphosphooxymethyl)pyrimidine</name>
        <dbReference type="ChEBI" id="CHEBI:57841"/>
    </ligand>
</feature>
<dbReference type="InterPro" id="IPR034291">
    <property type="entry name" value="TMP_synthase"/>
</dbReference>
<comment type="pathway">
    <text evidence="2 10">Cofactor biosynthesis; thiamine diphosphate biosynthesis; thiamine phosphate from 4-amino-2-methyl-5-diphosphomethylpyrimidine and 4-methyl-5-(2-phosphoethyl)-thiazole: step 1/1.</text>
</comment>
<comment type="caution">
    <text evidence="10">Lacks conserved residue(s) required for the propagation of feature annotation.</text>
</comment>
<dbReference type="PANTHER" id="PTHR20857">
    <property type="entry name" value="THIAMINE-PHOSPHATE PYROPHOSPHORYLASE"/>
    <property type="match status" value="1"/>
</dbReference>
<keyword evidence="5 10" id="KW-0460">Magnesium</keyword>
<dbReference type="CDD" id="cd00564">
    <property type="entry name" value="TMP_TenI"/>
    <property type="match status" value="1"/>
</dbReference>
<protein>
    <recommendedName>
        <fullName evidence="10">Thiamine-phosphate synthase</fullName>
        <shortName evidence="10">TP synthase</shortName>
        <shortName evidence="10">TPS</shortName>
        <ecNumber evidence="10">2.5.1.3</ecNumber>
    </recommendedName>
    <alternativeName>
        <fullName evidence="10">Thiamine-phosphate pyrophosphorylase</fullName>
        <shortName evidence="10">TMP pyrophosphorylase</shortName>
        <shortName evidence="10">TMP-PPase</shortName>
    </alternativeName>
</protein>
<evidence type="ECO:0000256" key="10">
    <source>
        <dbReference type="HAMAP-Rule" id="MF_00097"/>
    </source>
</evidence>
<dbReference type="InterPro" id="IPR022998">
    <property type="entry name" value="ThiamineP_synth_TenI"/>
</dbReference>
<reference evidence="12 13" key="1">
    <citation type="submission" date="2024-05" db="EMBL/GenBank/DDBJ databases">
        <authorList>
            <person name="Yi C."/>
        </authorList>
    </citation>
    <scope>NUCLEOTIDE SEQUENCE [LARGE SCALE GENOMIC DNA]</scope>
    <source>
        <strain evidence="12 13">XS13</strain>
    </source>
</reference>
<dbReference type="EC" id="2.5.1.3" evidence="10"/>
<keyword evidence="4 10" id="KW-0479">Metal-binding</keyword>
<evidence type="ECO:0000313" key="13">
    <source>
        <dbReference type="Proteomes" id="UP001484097"/>
    </source>
</evidence>
<comment type="similarity">
    <text evidence="10">Belongs to the thiamine-phosphate synthase family.</text>
</comment>
<comment type="catalytic activity">
    <reaction evidence="9 10">
        <text>2-[(2R,5Z)-2-carboxy-4-methylthiazol-5(2H)-ylidene]ethyl phosphate + 4-amino-2-methyl-5-(diphosphooxymethyl)pyrimidine + 2 H(+) = thiamine phosphate + CO2 + diphosphate</text>
        <dbReference type="Rhea" id="RHEA:47844"/>
        <dbReference type="ChEBI" id="CHEBI:15378"/>
        <dbReference type="ChEBI" id="CHEBI:16526"/>
        <dbReference type="ChEBI" id="CHEBI:33019"/>
        <dbReference type="ChEBI" id="CHEBI:37575"/>
        <dbReference type="ChEBI" id="CHEBI:57841"/>
        <dbReference type="ChEBI" id="CHEBI:62899"/>
        <dbReference type="EC" id="2.5.1.3"/>
    </reaction>
</comment>
<dbReference type="EMBL" id="JBDXMX010000002">
    <property type="protein sequence ID" value="MEO9247175.1"/>
    <property type="molecule type" value="Genomic_DNA"/>
</dbReference>
<gene>
    <name evidence="10" type="primary">thiE</name>
    <name evidence="12" type="ORF">ABDK96_05745</name>
</gene>
<dbReference type="NCBIfam" id="NF000740">
    <property type="entry name" value="PRK00043.3-4"/>
    <property type="match status" value="1"/>
</dbReference>
<dbReference type="HAMAP" id="MF_00097">
    <property type="entry name" value="TMP_synthase"/>
    <property type="match status" value="1"/>
</dbReference>
<dbReference type="RefSeq" id="WP_347919630.1">
    <property type="nucleotide sequence ID" value="NZ_JBDXMX010000002.1"/>
</dbReference>
<comment type="function">
    <text evidence="1 10">Condenses 4-methyl-5-(beta-hydroxyethyl)thiazole monophosphate (THZ-P) and 2-methyl-4-amino-5-hydroxymethyl pyrimidine pyrophosphate (HMP-PP) to form thiamine monophosphate (TMP).</text>
</comment>
<comment type="catalytic activity">
    <reaction evidence="7 10">
        <text>4-methyl-5-(2-phosphooxyethyl)-thiazole + 4-amino-2-methyl-5-(diphosphooxymethyl)pyrimidine + H(+) = thiamine phosphate + diphosphate</text>
        <dbReference type="Rhea" id="RHEA:22328"/>
        <dbReference type="ChEBI" id="CHEBI:15378"/>
        <dbReference type="ChEBI" id="CHEBI:33019"/>
        <dbReference type="ChEBI" id="CHEBI:37575"/>
        <dbReference type="ChEBI" id="CHEBI:57841"/>
        <dbReference type="ChEBI" id="CHEBI:58296"/>
        <dbReference type="EC" id="2.5.1.3"/>
    </reaction>
</comment>
<keyword evidence="13" id="KW-1185">Reference proteome</keyword>
<dbReference type="GO" id="GO:0004789">
    <property type="term" value="F:thiamine-phosphate diphosphorylase activity"/>
    <property type="evidence" value="ECO:0007669"/>
    <property type="project" value="UniProtKB-EC"/>
</dbReference>
<feature type="binding site" evidence="10">
    <location>
        <begin position="39"/>
        <end position="43"/>
    </location>
    <ligand>
        <name>4-amino-2-methyl-5-(diphosphooxymethyl)pyrimidine</name>
        <dbReference type="ChEBI" id="CHEBI:57841"/>
    </ligand>
</feature>
<dbReference type="SUPFAM" id="SSF51391">
    <property type="entry name" value="Thiamin phosphate synthase"/>
    <property type="match status" value="1"/>
</dbReference>
<comment type="catalytic activity">
    <reaction evidence="8 10">
        <text>2-(2-carboxy-4-methylthiazol-5-yl)ethyl phosphate + 4-amino-2-methyl-5-(diphosphooxymethyl)pyrimidine + 2 H(+) = thiamine phosphate + CO2 + diphosphate</text>
        <dbReference type="Rhea" id="RHEA:47848"/>
        <dbReference type="ChEBI" id="CHEBI:15378"/>
        <dbReference type="ChEBI" id="CHEBI:16526"/>
        <dbReference type="ChEBI" id="CHEBI:33019"/>
        <dbReference type="ChEBI" id="CHEBI:37575"/>
        <dbReference type="ChEBI" id="CHEBI:57841"/>
        <dbReference type="ChEBI" id="CHEBI:62890"/>
        <dbReference type="EC" id="2.5.1.3"/>
    </reaction>
</comment>
<evidence type="ECO:0000313" key="12">
    <source>
        <dbReference type="EMBL" id="MEO9247175.1"/>
    </source>
</evidence>
<feature type="binding site" evidence="10">
    <location>
        <position position="148"/>
    </location>
    <ligand>
        <name>4-amino-2-methyl-5-(diphosphooxymethyl)pyrimidine</name>
        <dbReference type="ChEBI" id="CHEBI:57841"/>
    </ligand>
</feature>
<feature type="domain" description="Thiamine phosphate synthase/TenI" evidence="11">
    <location>
        <begin position="12"/>
        <end position="199"/>
    </location>
</feature>
<keyword evidence="3 10" id="KW-0808">Transferase</keyword>
<comment type="caution">
    <text evidence="12">The sequence shown here is derived from an EMBL/GenBank/DDBJ whole genome shotgun (WGS) entry which is preliminary data.</text>
</comment>
<feature type="binding site" evidence="10">
    <location>
        <begin position="145"/>
        <end position="147"/>
    </location>
    <ligand>
        <name>2-[(2R,5Z)-2-carboxy-4-methylthiazol-5(2H)-ylidene]ethyl phosphate</name>
        <dbReference type="ChEBI" id="CHEBI:62899"/>
    </ligand>
</feature>
<proteinExistence type="inferred from homology"/>
<evidence type="ECO:0000256" key="1">
    <source>
        <dbReference type="ARBA" id="ARBA00003814"/>
    </source>
</evidence>
<evidence type="ECO:0000259" key="11">
    <source>
        <dbReference type="Pfam" id="PF02581"/>
    </source>
</evidence>
<accession>A0ABV0IGH5</accession>
<dbReference type="InterPro" id="IPR013785">
    <property type="entry name" value="Aldolase_TIM"/>
</dbReference>
<feature type="binding site" evidence="10">
    <location>
        <position position="74"/>
    </location>
    <ligand>
        <name>Mg(2+)</name>
        <dbReference type="ChEBI" id="CHEBI:18420"/>
    </ligand>
</feature>
<evidence type="ECO:0000256" key="2">
    <source>
        <dbReference type="ARBA" id="ARBA00005165"/>
    </source>
</evidence>
<evidence type="ECO:0000256" key="3">
    <source>
        <dbReference type="ARBA" id="ARBA00022679"/>
    </source>
</evidence>
<feature type="binding site" evidence="10">
    <location>
        <position position="117"/>
    </location>
    <ligand>
        <name>4-amino-2-methyl-5-(diphosphooxymethyl)pyrimidine</name>
        <dbReference type="ChEBI" id="CHEBI:57841"/>
    </ligand>
</feature>
<sequence length="216" mass="21755">MSAPQSSLDLRCYLVTSGIGRRTVEVAAAAAGAGAGVVQVRAKDASAAELLELTCAVAEAVRAANPATRVLVDDRPDVAWAARARGAAVHGVHLGQDDLPVEAARELLGSDAVIGLTTGTLELVRAAEELRGVIDYVGAGPFRLTPTKDSGREPLGVSGYGPLVAATTLPIVAIGDVTPADAAALAGTGVAGVALVRALMEAPEPGAVVRQVLKKL</sequence>
<name>A0ABV0IGH5_9MICC</name>
<evidence type="ECO:0000256" key="9">
    <source>
        <dbReference type="ARBA" id="ARBA00047883"/>
    </source>
</evidence>
<evidence type="ECO:0000256" key="5">
    <source>
        <dbReference type="ARBA" id="ARBA00022842"/>
    </source>
</evidence>
<organism evidence="12 13">
    <name type="scientific">Citricoccus nitrophenolicus</name>
    <dbReference type="NCBI Taxonomy" id="863575"/>
    <lineage>
        <taxon>Bacteria</taxon>
        <taxon>Bacillati</taxon>
        <taxon>Actinomycetota</taxon>
        <taxon>Actinomycetes</taxon>
        <taxon>Micrococcales</taxon>
        <taxon>Micrococcaceae</taxon>
        <taxon>Citricoccus</taxon>
    </lineage>
</organism>
<evidence type="ECO:0000256" key="8">
    <source>
        <dbReference type="ARBA" id="ARBA00047851"/>
    </source>
</evidence>
<evidence type="ECO:0000256" key="4">
    <source>
        <dbReference type="ARBA" id="ARBA00022723"/>
    </source>
</evidence>
<dbReference type="Proteomes" id="UP001484097">
    <property type="component" value="Unassembled WGS sequence"/>
</dbReference>
<dbReference type="Gene3D" id="3.20.20.70">
    <property type="entry name" value="Aldolase class I"/>
    <property type="match status" value="1"/>
</dbReference>
<dbReference type="NCBIfam" id="NF000741">
    <property type="entry name" value="PRK00043.3-5"/>
    <property type="match status" value="1"/>
</dbReference>
<dbReference type="PANTHER" id="PTHR20857:SF15">
    <property type="entry name" value="THIAMINE-PHOSPHATE SYNTHASE"/>
    <property type="match status" value="1"/>
</dbReference>
<dbReference type="InterPro" id="IPR036206">
    <property type="entry name" value="ThiamineP_synth_sf"/>
</dbReference>
<dbReference type="Pfam" id="PF02581">
    <property type="entry name" value="TMP-TENI"/>
    <property type="match status" value="1"/>
</dbReference>
<keyword evidence="6 10" id="KW-0784">Thiamine biosynthesis</keyword>
<comment type="cofactor">
    <cofactor evidence="10">
        <name>Mg(2+)</name>
        <dbReference type="ChEBI" id="CHEBI:18420"/>
    </cofactor>
    <text evidence="10">Binds 1 Mg(2+) ion per subunit.</text>
</comment>